<dbReference type="PANTHER" id="PTHR10039">
    <property type="entry name" value="AMELOGENIN"/>
    <property type="match status" value="1"/>
</dbReference>
<comment type="caution">
    <text evidence="3">The sequence shown here is derived from an EMBL/GenBank/DDBJ whole genome shotgun (WGS) entry which is preliminary data.</text>
</comment>
<gene>
    <name evidence="3" type="ORF">PPNO1_LOCUS7992</name>
</gene>
<dbReference type="InterPro" id="IPR056884">
    <property type="entry name" value="NPHP3-like_N"/>
</dbReference>
<sequence length="582" mass="67211">MERCFCDSHFGIDETVWKDFLRRVLHADAARVHARPSERVIKDVEANSRVLVDITEDFKPLQRHLVFKTFTEDTPIKGSKRVLVDTFRGRMHCETERHEGLSGDHIGICKFVAQEEKQFRPVHKGIRWMLEQSPKALAFKDWLDHVHGNKRLLLQGKPGTGKSFLAKHIITTPTLFKDSEVIHCFLNSSLPERCSLNVLLRATLHQVLRLVPTLITTHLQVLLDIQQANISDQEIVIKLKAIWGSVMAEVAASVKLVFILDGLEYLPKTQQQEFLICLKDFNERVQEPLGAKFLFLSQEDQNHSQQLSKAGFERYTITVQDTANDILVSELSRRRITDKDQLLTTLDAFSQGITYVYKSSLERIFLRAALRSFVRQALMWACFQQERLKRDEFNFGQALGVWIDNQSDGQSTAQSFEVLLDDNIVISVELYCGPLVHFVDGRLELTHASLKDYLTQDVSSKFRLPVRESHAALANICMEYLASFRSQDSGSNMEAIEMEDWESKVRQRMQKHPFVRYASLYWFKHLEEADTAWSSALYPLAALHCDLLRDRTTHSARSWTEVWWFCKEGPRKSTRRTALQIK</sequence>
<dbReference type="InterPro" id="IPR027417">
    <property type="entry name" value="P-loop_NTPase"/>
</dbReference>
<proteinExistence type="predicted"/>
<dbReference type="Proteomes" id="UP000838763">
    <property type="component" value="Unassembled WGS sequence"/>
</dbReference>
<dbReference type="Pfam" id="PF24883">
    <property type="entry name" value="NPHP3_N"/>
    <property type="match status" value="1"/>
</dbReference>
<dbReference type="OrthoDB" id="5967843at2759"/>
<dbReference type="Gene3D" id="3.40.50.300">
    <property type="entry name" value="P-loop containing nucleotide triphosphate hydrolases"/>
    <property type="match status" value="1"/>
</dbReference>
<dbReference type="AlphaFoldDB" id="A0A9P1H7S2"/>
<reference evidence="3" key="1">
    <citation type="submission" date="2022-11" db="EMBL/GenBank/DDBJ databases">
        <authorList>
            <person name="Scott C."/>
            <person name="Bruce N."/>
        </authorList>
    </citation>
    <scope>NUCLEOTIDE SEQUENCE</scope>
</reference>
<keyword evidence="4" id="KW-1185">Reference proteome</keyword>
<evidence type="ECO:0000256" key="1">
    <source>
        <dbReference type="ARBA" id="ARBA00022737"/>
    </source>
</evidence>
<protein>
    <recommendedName>
        <fullName evidence="2">Nephrocystin 3-like N-terminal domain-containing protein</fullName>
    </recommendedName>
</protein>
<keyword evidence="1" id="KW-0677">Repeat</keyword>
<dbReference type="SUPFAM" id="SSF52540">
    <property type="entry name" value="P-loop containing nucleoside triphosphate hydrolases"/>
    <property type="match status" value="1"/>
</dbReference>
<accession>A0A9P1H7S2</accession>
<feature type="domain" description="Nephrocystin 3-like N-terminal" evidence="2">
    <location>
        <begin position="138"/>
        <end position="297"/>
    </location>
</feature>
<evidence type="ECO:0000259" key="2">
    <source>
        <dbReference type="Pfam" id="PF24883"/>
    </source>
</evidence>
<evidence type="ECO:0000313" key="4">
    <source>
        <dbReference type="Proteomes" id="UP000838763"/>
    </source>
</evidence>
<dbReference type="EMBL" id="CALLCH030000018">
    <property type="protein sequence ID" value="CAI4218404.1"/>
    <property type="molecule type" value="Genomic_DNA"/>
</dbReference>
<organism evidence="3 4">
    <name type="scientific">Parascedosporium putredinis</name>
    <dbReference type="NCBI Taxonomy" id="1442378"/>
    <lineage>
        <taxon>Eukaryota</taxon>
        <taxon>Fungi</taxon>
        <taxon>Dikarya</taxon>
        <taxon>Ascomycota</taxon>
        <taxon>Pezizomycotina</taxon>
        <taxon>Sordariomycetes</taxon>
        <taxon>Hypocreomycetidae</taxon>
        <taxon>Microascales</taxon>
        <taxon>Microascaceae</taxon>
        <taxon>Parascedosporium</taxon>
    </lineage>
</organism>
<evidence type="ECO:0000313" key="3">
    <source>
        <dbReference type="EMBL" id="CAI4218404.1"/>
    </source>
</evidence>
<name>A0A9P1H7S2_9PEZI</name>